<dbReference type="Pfam" id="PF00734">
    <property type="entry name" value="CBM_1"/>
    <property type="match status" value="1"/>
</dbReference>
<dbReference type="PROSITE" id="PS51164">
    <property type="entry name" value="CBM1_2"/>
    <property type="match status" value="1"/>
</dbReference>
<reference evidence="4" key="1">
    <citation type="journal article" date="2023" name="Mol. Phylogenet. Evol.">
        <title>Genome-scale phylogeny and comparative genomics of the fungal order Sordariales.</title>
        <authorList>
            <person name="Hensen N."/>
            <person name="Bonometti L."/>
            <person name="Westerberg I."/>
            <person name="Brannstrom I.O."/>
            <person name="Guillou S."/>
            <person name="Cros-Aarteil S."/>
            <person name="Calhoun S."/>
            <person name="Haridas S."/>
            <person name="Kuo A."/>
            <person name="Mondo S."/>
            <person name="Pangilinan J."/>
            <person name="Riley R."/>
            <person name="LaButti K."/>
            <person name="Andreopoulos B."/>
            <person name="Lipzen A."/>
            <person name="Chen C."/>
            <person name="Yan M."/>
            <person name="Daum C."/>
            <person name="Ng V."/>
            <person name="Clum A."/>
            <person name="Steindorff A."/>
            <person name="Ohm R.A."/>
            <person name="Martin F."/>
            <person name="Silar P."/>
            <person name="Natvig D.O."/>
            <person name="Lalanne C."/>
            <person name="Gautier V."/>
            <person name="Ament-Velasquez S.L."/>
            <person name="Kruys A."/>
            <person name="Hutchinson M.I."/>
            <person name="Powell A.J."/>
            <person name="Barry K."/>
            <person name="Miller A.N."/>
            <person name="Grigoriev I.V."/>
            <person name="Debuchy R."/>
            <person name="Gladieux P."/>
            <person name="Hiltunen Thoren M."/>
            <person name="Johannesson H."/>
        </authorList>
    </citation>
    <scope>NUCLEOTIDE SEQUENCE</scope>
    <source>
        <strain evidence="4">CBS 958.72</strain>
    </source>
</reference>
<comment type="caution">
    <text evidence="4">The sequence shown here is derived from an EMBL/GenBank/DDBJ whole genome shotgun (WGS) entry which is preliminary data.</text>
</comment>
<dbReference type="EMBL" id="JAULSN010000002">
    <property type="protein sequence ID" value="KAK3379651.1"/>
    <property type="molecule type" value="Genomic_DNA"/>
</dbReference>
<sequence>MAVLKTLVVALAVANTPGVLARLLEPDVFQVSAFPACDPATSSGCIEGGKYLVPELDFGNEDGTGNNAYIKYLPNHTFDTTQWTNGQWPEICRNISVNSDSWSAADFTVYNVTFSDCSVPYALCRHKNAPKSLNQIVTEIARIPIGMRQAVATYIVYPDDTTNNPTYEGYIGTIAQSGVVVGKSTAYFATALVHETGHAVDTVLVGPVPGVSAFSSTQTWRSAVDRDGYAISAYGASSGYTEDFADVGRAVLLDTIFPGGLAAWSGNNQNLTQITNQLALFKSTAGSYYVTGGTCDLAKKYPFPSRWVSQGAPPTTTTNPATATPYGQCGGFSTYTGPTACGPGYSCTSLNPFYSQCTPTPLP</sequence>
<keyword evidence="5" id="KW-1185">Reference proteome</keyword>
<evidence type="ECO:0000259" key="3">
    <source>
        <dbReference type="PROSITE" id="PS51164"/>
    </source>
</evidence>
<dbReference type="GO" id="GO:0005975">
    <property type="term" value="P:carbohydrate metabolic process"/>
    <property type="evidence" value="ECO:0007669"/>
    <property type="project" value="InterPro"/>
</dbReference>
<dbReference type="PROSITE" id="PS00562">
    <property type="entry name" value="CBM1_1"/>
    <property type="match status" value="1"/>
</dbReference>
<name>A0AAE0NDS3_9PEZI</name>
<dbReference type="AlphaFoldDB" id="A0AAE0NDS3"/>
<feature type="signal peptide" evidence="2">
    <location>
        <begin position="1"/>
        <end position="21"/>
    </location>
</feature>
<proteinExistence type="predicted"/>
<evidence type="ECO:0000313" key="4">
    <source>
        <dbReference type="EMBL" id="KAK3379651.1"/>
    </source>
</evidence>
<dbReference type="GO" id="GO:0005576">
    <property type="term" value="C:extracellular region"/>
    <property type="evidence" value="ECO:0007669"/>
    <property type="project" value="InterPro"/>
</dbReference>
<evidence type="ECO:0000313" key="5">
    <source>
        <dbReference type="Proteomes" id="UP001287356"/>
    </source>
</evidence>
<organism evidence="4 5">
    <name type="scientific">Lasiosphaeria ovina</name>
    <dbReference type="NCBI Taxonomy" id="92902"/>
    <lineage>
        <taxon>Eukaryota</taxon>
        <taxon>Fungi</taxon>
        <taxon>Dikarya</taxon>
        <taxon>Ascomycota</taxon>
        <taxon>Pezizomycotina</taxon>
        <taxon>Sordariomycetes</taxon>
        <taxon>Sordariomycetidae</taxon>
        <taxon>Sordariales</taxon>
        <taxon>Lasiosphaeriaceae</taxon>
        <taxon>Lasiosphaeria</taxon>
    </lineage>
</organism>
<dbReference type="InterPro" id="IPR035971">
    <property type="entry name" value="CBD_sf"/>
</dbReference>
<keyword evidence="1 2" id="KW-0732">Signal</keyword>
<gene>
    <name evidence="4" type="ORF">B0T24DRAFT_717170</name>
</gene>
<dbReference type="SUPFAM" id="SSF57180">
    <property type="entry name" value="Cellulose-binding domain"/>
    <property type="match status" value="1"/>
</dbReference>
<protein>
    <recommendedName>
        <fullName evidence="3">CBM1 domain-containing protein</fullName>
    </recommendedName>
</protein>
<dbReference type="GO" id="GO:0030248">
    <property type="term" value="F:cellulose binding"/>
    <property type="evidence" value="ECO:0007669"/>
    <property type="project" value="InterPro"/>
</dbReference>
<dbReference type="SMART" id="SM00236">
    <property type="entry name" value="fCBD"/>
    <property type="match status" value="1"/>
</dbReference>
<evidence type="ECO:0000256" key="1">
    <source>
        <dbReference type="ARBA" id="ARBA00022729"/>
    </source>
</evidence>
<evidence type="ECO:0000256" key="2">
    <source>
        <dbReference type="SAM" id="SignalP"/>
    </source>
</evidence>
<accession>A0AAE0NDS3</accession>
<reference evidence="4" key="2">
    <citation type="submission" date="2023-06" db="EMBL/GenBank/DDBJ databases">
        <authorList>
            <consortium name="Lawrence Berkeley National Laboratory"/>
            <person name="Haridas S."/>
            <person name="Hensen N."/>
            <person name="Bonometti L."/>
            <person name="Westerberg I."/>
            <person name="Brannstrom I.O."/>
            <person name="Guillou S."/>
            <person name="Cros-Aarteil S."/>
            <person name="Calhoun S."/>
            <person name="Kuo A."/>
            <person name="Mondo S."/>
            <person name="Pangilinan J."/>
            <person name="Riley R."/>
            <person name="Labutti K."/>
            <person name="Andreopoulos B."/>
            <person name="Lipzen A."/>
            <person name="Chen C."/>
            <person name="Yanf M."/>
            <person name="Daum C."/>
            <person name="Ng V."/>
            <person name="Clum A."/>
            <person name="Steindorff A."/>
            <person name="Ohm R."/>
            <person name="Martin F."/>
            <person name="Silar P."/>
            <person name="Natvig D."/>
            <person name="Lalanne C."/>
            <person name="Gautier V."/>
            <person name="Ament-Velasquez S.L."/>
            <person name="Kruys A."/>
            <person name="Hutchinson M.I."/>
            <person name="Powell A.J."/>
            <person name="Barry K."/>
            <person name="Miller A.N."/>
            <person name="Grigoriev I.V."/>
            <person name="Debuchy R."/>
            <person name="Gladieux P."/>
            <person name="Thoren M.H."/>
            <person name="Johannesson H."/>
        </authorList>
    </citation>
    <scope>NUCLEOTIDE SEQUENCE</scope>
    <source>
        <strain evidence="4">CBS 958.72</strain>
    </source>
</reference>
<dbReference type="InterPro" id="IPR000254">
    <property type="entry name" value="CBD"/>
</dbReference>
<feature type="chain" id="PRO_5042010043" description="CBM1 domain-containing protein" evidence="2">
    <location>
        <begin position="22"/>
        <end position="363"/>
    </location>
</feature>
<feature type="domain" description="CBM1" evidence="3">
    <location>
        <begin position="321"/>
        <end position="358"/>
    </location>
</feature>
<dbReference type="Proteomes" id="UP001287356">
    <property type="component" value="Unassembled WGS sequence"/>
</dbReference>